<dbReference type="Proteomes" id="UP000594262">
    <property type="component" value="Unplaced"/>
</dbReference>
<evidence type="ECO:0000256" key="1">
    <source>
        <dbReference type="ARBA" id="ARBA00002657"/>
    </source>
</evidence>
<dbReference type="EnsemblMetazoa" id="CLYHEMT016717.1">
    <property type="protein sequence ID" value="CLYHEMP016717.1"/>
    <property type="gene ID" value="CLYHEMG016717"/>
</dbReference>
<feature type="compositionally biased region" description="Low complexity" evidence="10">
    <location>
        <begin position="269"/>
        <end position="292"/>
    </location>
</feature>
<keyword evidence="4 8" id="KW-0378">Hydrolase</keyword>
<dbReference type="GO" id="GO:0006508">
    <property type="term" value="P:proteolysis"/>
    <property type="evidence" value="ECO:0007669"/>
    <property type="project" value="UniProtKB-KW"/>
</dbReference>
<feature type="domain" description="ShKT" evidence="11">
    <location>
        <begin position="340"/>
        <end position="386"/>
    </location>
</feature>
<dbReference type="CDD" id="cd04280">
    <property type="entry name" value="ZnMc_astacin_like"/>
    <property type="match status" value="1"/>
</dbReference>
<evidence type="ECO:0000259" key="12">
    <source>
        <dbReference type="PROSITE" id="PS51864"/>
    </source>
</evidence>
<dbReference type="PRINTS" id="PR00480">
    <property type="entry name" value="ASTACIN"/>
</dbReference>
<dbReference type="InterPro" id="IPR034035">
    <property type="entry name" value="Astacin-like_dom"/>
</dbReference>
<evidence type="ECO:0000313" key="13">
    <source>
        <dbReference type="EnsemblMetazoa" id="CLYHEMP016717.1"/>
    </source>
</evidence>
<dbReference type="InterPro" id="IPR006026">
    <property type="entry name" value="Peptidase_Metallo"/>
</dbReference>
<proteinExistence type="predicted"/>
<name>A0A7M5X1X8_9CNID</name>
<dbReference type="RefSeq" id="XP_066916197.1">
    <property type="nucleotide sequence ID" value="XM_067060096.1"/>
</dbReference>
<evidence type="ECO:0000256" key="3">
    <source>
        <dbReference type="ARBA" id="ARBA00022723"/>
    </source>
</evidence>
<comment type="cofactor">
    <cofactor evidence="8 9">
        <name>Zn(2+)</name>
        <dbReference type="ChEBI" id="CHEBI:29105"/>
    </cofactor>
    <text evidence="8 9">Binds 1 zinc ion per subunit.</text>
</comment>
<evidence type="ECO:0000259" key="11">
    <source>
        <dbReference type="PROSITE" id="PS51670"/>
    </source>
</evidence>
<keyword evidence="9" id="KW-0732">Signal</keyword>
<organism evidence="13 14">
    <name type="scientific">Clytia hemisphaerica</name>
    <dbReference type="NCBI Taxonomy" id="252671"/>
    <lineage>
        <taxon>Eukaryota</taxon>
        <taxon>Metazoa</taxon>
        <taxon>Cnidaria</taxon>
        <taxon>Hydrozoa</taxon>
        <taxon>Hydroidolina</taxon>
        <taxon>Leptothecata</taxon>
        <taxon>Obeliida</taxon>
        <taxon>Clytiidae</taxon>
        <taxon>Clytia</taxon>
    </lineage>
</organism>
<dbReference type="EC" id="3.4.24.-" evidence="9"/>
<dbReference type="OrthoDB" id="291007at2759"/>
<dbReference type="InterPro" id="IPR024079">
    <property type="entry name" value="MetalloPept_cat_dom_sf"/>
</dbReference>
<evidence type="ECO:0000313" key="14">
    <source>
        <dbReference type="Proteomes" id="UP000594262"/>
    </source>
</evidence>
<dbReference type="InterPro" id="IPR001506">
    <property type="entry name" value="Peptidase_M12A"/>
</dbReference>
<dbReference type="PROSITE" id="PS51864">
    <property type="entry name" value="ASTACIN"/>
    <property type="match status" value="1"/>
</dbReference>
<keyword evidence="6 8" id="KW-0482">Metalloprotease</keyword>
<dbReference type="InterPro" id="IPR003582">
    <property type="entry name" value="ShKT_dom"/>
</dbReference>
<feature type="chain" id="PRO_5029930660" description="Metalloendopeptidase" evidence="9">
    <location>
        <begin position="20"/>
        <end position="386"/>
    </location>
</feature>
<keyword evidence="3 8" id="KW-0479">Metal-binding</keyword>
<feature type="binding site" evidence="8">
    <location>
        <position position="153"/>
    </location>
    <ligand>
        <name>Zn(2+)</name>
        <dbReference type="ChEBI" id="CHEBI:29105"/>
        <note>catalytic</note>
    </ligand>
</feature>
<dbReference type="PROSITE" id="PS51670">
    <property type="entry name" value="SHKT"/>
    <property type="match status" value="1"/>
</dbReference>
<dbReference type="GO" id="GO:0004222">
    <property type="term" value="F:metalloendopeptidase activity"/>
    <property type="evidence" value="ECO:0007669"/>
    <property type="project" value="UniProtKB-UniRule"/>
</dbReference>
<evidence type="ECO:0000256" key="8">
    <source>
        <dbReference type="PROSITE-ProRule" id="PRU01211"/>
    </source>
</evidence>
<dbReference type="PANTHER" id="PTHR10127:SF780">
    <property type="entry name" value="METALLOENDOPEPTIDASE"/>
    <property type="match status" value="1"/>
</dbReference>
<keyword evidence="14" id="KW-1185">Reference proteome</keyword>
<evidence type="ECO:0000256" key="9">
    <source>
        <dbReference type="RuleBase" id="RU361183"/>
    </source>
</evidence>
<feature type="active site" evidence="8">
    <location>
        <position position="154"/>
    </location>
</feature>
<dbReference type="GO" id="GO:0008270">
    <property type="term" value="F:zinc ion binding"/>
    <property type="evidence" value="ECO:0007669"/>
    <property type="project" value="UniProtKB-UniRule"/>
</dbReference>
<evidence type="ECO:0000256" key="5">
    <source>
        <dbReference type="ARBA" id="ARBA00022833"/>
    </source>
</evidence>
<evidence type="ECO:0000256" key="6">
    <source>
        <dbReference type="ARBA" id="ARBA00023049"/>
    </source>
</evidence>
<dbReference type="SUPFAM" id="SSF55486">
    <property type="entry name" value="Metalloproteases ('zincins'), catalytic domain"/>
    <property type="match status" value="1"/>
</dbReference>
<dbReference type="SMART" id="SM00235">
    <property type="entry name" value="ZnMc"/>
    <property type="match status" value="1"/>
</dbReference>
<sequence>MKGIFYIFSTFCVFAFLHGHPLEQGEEESAFENINKANQDLPIDLEQGDMMILQDGAVDKKYNRYWKDGYVPYTISNQFGSDEKQRIRSALDDIMEAARCLTFQEFNVGASNVPTAHVRVIKSSGCWSLVGRTGRQQDLSLGNGCVYTGTIIHEFLHAIGFYHEQSRPDRDSYIRINWGDIQSGREHNFNIQKNINSLGIKYDPKSVMHYSNGAFAKSRGLKTIEWKADPSMSLGGRVLTASDKQQINLKYCKGPVTTTTTRTTKTRPTRPTTRSTRPTTRPTRPTKSTVRPTAPPTEVCGDKSGFCISARRYQGRCGTRLSFLCPRSCRKCTGPEDEKCLNLKDQRNNCLRKSQKGECRIRNYRRKWRMKNDCPRTCCERGELYK</sequence>
<feature type="signal peptide" evidence="9">
    <location>
        <begin position="1"/>
        <end position="19"/>
    </location>
</feature>
<feature type="domain" description="Peptidase M12A" evidence="12">
    <location>
        <begin position="57"/>
        <end position="253"/>
    </location>
</feature>
<dbReference type="Pfam" id="PF01400">
    <property type="entry name" value="Astacin"/>
    <property type="match status" value="1"/>
</dbReference>
<keyword evidence="2 8" id="KW-0645">Protease</keyword>
<comment type="function">
    <text evidence="1">Metalloprotease.</text>
</comment>
<dbReference type="PANTHER" id="PTHR10127">
    <property type="entry name" value="DISCOIDIN, CUB, EGF, LAMININ , AND ZINC METALLOPROTEASE DOMAIN CONTAINING"/>
    <property type="match status" value="1"/>
</dbReference>
<accession>A0A7M5X1X8</accession>
<feature type="binding site" evidence="8">
    <location>
        <position position="157"/>
    </location>
    <ligand>
        <name>Zn(2+)</name>
        <dbReference type="ChEBI" id="CHEBI:29105"/>
        <note>catalytic</note>
    </ligand>
</feature>
<reference evidence="13" key="1">
    <citation type="submission" date="2021-01" db="UniProtKB">
        <authorList>
            <consortium name="EnsemblMetazoa"/>
        </authorList>
    </citation>
    <scope>IDENTIFICATION</scope>
</reference>
<feature type="binding site" evidence="8">
    <location>
        <position position="163"/>
    </location>
    <ligand>
        <name>Zn(2+)</name>
        <dbReference type="ChEBI" id="CHEBI:29105"/>
        <note>catalytic</note>
    </ligand>
</feature>
<feature type="region of interest" description="Disordered" evidence="10">
    <location>
        <begin position="257"/>
        <end position="295"/>
    </location>
</feature>
<evidence type="ECO:0000256" key="4">
    <source>
        <dbReference type="ARBA" id="ARBA00022801"/>
    </source>
</evidence>
<dbReference type="Gene3D" id="3.40.390.10">
    <property type="entry name" value="Collagenase (Catalytic Domain)"/>
    <property type="match status" value="1"/>
</dbReference>
<evidence type="ECO:0000256" key="7">
    <source>
        <dbReference type="PROSITE-ProRule" id="PRU01005"/>
    </source>
</evidence>
<dbReference type="GeneID" id="136803371"/>
<protein>
    <recommendedName>
        <fullName evidence="9">Metalloendopeptidase</fullName>
        <ecNumber evidence="9">3.4.24.-</ecNumber>
    </recommendedName>
</protein>
<evidence type="ECO:0000256" key="10">
    <source>
        <dbReference type="SAM" id="MobiDB-lite"/>
    </source>
</evidence>
<dbReference type="AlphaFoldDB" id="A0A7M5X1X8"/>
<evidence type="ECO:0000256" key="2">
    <source>
        <dbReference type="ARBA" id="ARBA00022670"/>
    </source>
</evidence>
<comment type="caution">
    <text evidence="7">Lacks conserved residue(s) required for the propagation of feature annotation.</text>
</comment>
<keyword evidence="5 8" id="KW-0862">Zinc</keyword>